<dbReference type="AlphaFoldDB" id="A0A1M2W784"/>
<feature type="transmembrane region" description="Helical" evidence="2">
    <location>
        <begin position="6"/>
        <end position="22"/>
    </location>
</feature>
<sequence length="142" mass="15814">MQTVTVLLYAIWAAFSGLRIYAISNHNRLVTLAVVLLALVPVATNIIIFAFYESTAFSLIIAFIDPLTAILISRFYFALDDLQAQEMMTTLPSARHTTLRFAVSARTDDTRSGSSYDDDDDIYDTPTKDGIPPPVPPKDVYY</sequence>
<evidence type="ECO:0000313" key="3">
    <source>
        <dbReference type="EMBL" id="OJT15711.1"/>
    </source>
</evidence>
<name>A0A1M2W784_TRAPU</name>
<keyword evidence="2" id="KW-0472">Membrane</keyword>
<keyword evidence="2" id="KW-1133">Transmembrane helix</keyword>
<keyword evidence="2" id="KW-0812">Transmembrane</keyword>
<comment type="caution">
    <text evidence="3">The sequence shown here is derived from an EMBL/GenBank/DDBJ whole genome shotgun (WGS) entry which is preliminary data.</text>
</comment>
<feature type="compositionally biased region" description="Pro residues" evidence="1">
    <location>
        <begin position="131"/>
        <end position="142"/>
    </location>
</feature>
<dbReference type="EMBL" id="MNAD01000138">
    <property type="protein sequence ID" value="OJT15711.1"/>
    <property type="molecule type" value="Genomic_DNA"/>
</dbReference>
<protein>
    <submittedName>
        <fullName evidence="3">Uncharacterized protein</fullName>
    </submittedName>
</protein>
<evidence type="ECO:0000256" key="2">
    <source>
        <dbReference type="SAM" id="Phobius"/>
    </source>
</evidence>
<evidence type="ECO:0000313" key="4">
    <source>
        <dbReference type="Proteomes" id="UP000184267"/>
    </source>
</evidence>
<dbReference type="Proteomes" id="UP000184267">
    <property type="component" value="Unassembled WGS sequence"/>
</dbReference>
<feature type="region of interest" description="Disordered" evidence="1">
    <location>
        <begin position="105"/>
        <end position="142"/>
    </location>
</feature>
<accession>A0A1M2W784</accession>
<evidence type="ECO:0000256" key="1">
    <source>
        <dbReference type="SAM" id="MobiDB-lite"/>
    </source>
</evidence>
<gene>
    <name evidence="3" type="ORF">TRAPUB_4609</name>
</gene>
<keyword evidence="4" id="KW-1185">Reference proteome</keyword>
<feature type="transmembrane region" description="Helical" evidence="2">
    <location>
        <begin position="57"/>
        <end position="79"/>
    </location>
</feature>
<reference evidence="3 4" key="1">
    <citation type="submission" date="2016-10" db="EMBL/GenBank/DDBJ databases">
        <title>Genome sequence of the basidiomycete white-rot fungus Trametes pubescens.</title>
        <authorList>
            <person name="Makela M.R."/>
            <person name="Granchi Z."/>
            <person name="Peng M."/>
            <person name="De Vries R.P."/>
            <person name="Grigoriev I."/>
            <person name="Riley R."/>
            <person name="Hilden K."/>
        </authorList>
    </citation>
    <scope>NUCLEOTIDE SEQUENCE [LARGE SCALE GENOMIC DNA]</scope>
    <source>
        <strain evidence="3 4">FBCC735</strain>
    </source>
</reference>
<feature type="transmembrane region" description="Helical" evidence="2">
    <location>
        <begin position="29"/>
        <end position="51"/>
    </location>
</feature>
<dbReference type="OrthoDB" id="2754842at2759"/>
<organism evidence="3 4">
    <name type="scientific">Trametes pubescens</name>
    <name type="common">White-rot fungus</name>
    <dbReference type="NCBI Taxonomy" id="154538"/>
    <lineage>
        <taxon>Eukaryota</taxon>
        <taxon>Fungi</taxon>
        <taxon>Dikarya</taxon>
        <taxon>Basidiomycota</taxon>
        <taxon>Agaricomycotina</taxon>
        <taxon>Agaricomycetes</taxon>
        <taxon>Polyporales</taxon>
        <taxon>Polyporaceae</taxon>
        <taxon>Trametes</taxon>
    </lineage>
</organism>
<proteinExistence type="predicted"/>